<feature type="repeat" description="ANK" evidence="10">
    <location>
        <begin position="89"/>
        <end position="121"/>
    </location>
</feature>
<comment type="domain">
    <text evidence="11">The DHHC domain is required for palmitoyltransferase activity.</text>
</comment>
<feature type="transmembrane region" description="Helical" evidence="11">
    <location>
        <begin position="252"/>
        <end position="271"/>
    </location>
</feature>
<gene>
    <name evidence="13" type="ORF">AMSG_09738</name>
</gene>
<feature type="transmembrane region" description="Helical" evidence="11">
    <location>
        <begin position="456"/>
        <end position="476"/>
    </location>
</feature>
<keyword evidence="7" id="KW-0449">Lipoprotein</keyword>
<dbReference type="EC" id="2.3.1.225" evidence="11"/>
<evidence type="ECO:0000256" key="9">
    <source>
        <dbReference type="ARBA" id="ARBA00048048"/>
    </source>
</evidence>
<dbReference type="Pfam" id="PF01529">
    <property type="entry name" value="DHHC"/>
    <property type="match status" value="1"/>
</dbReference>
<dbReference type="InterPro" id="IPR002110">
    <property type="entry name" value="Ankyrin_rpt"/>
</dbReference>
<comment type="subcellular location">
    <subcellularLocation>
        <location evidence="1">Endomembrane system</location>
        <topology evidence="1">Multi-pass membrane protein</topology>
    </subcellularLocation>
</comment>
<feature type="transmembrane region" description="Helical" evidence="11">
    <location>
        <begin position="412"/>
        <end position="436"/>
    </location>
</feature>
<dbReference type="GeneID" id="25568137"/>
<evidence type="ECO:0000256" key="3">
    <source>
        <dbReference type="ARBA" id="ARBA00022692"/>
    </source>
</evidence>
<keyword evidence="14" id="KW-1185">Reference proteome</keyword>
<protein>
    <recommendedName>
        <fullName evidence="11">Palmitoyltransferase</fullName>
        <ecNumber evidence="11">2.3.1.225</ecNumber>
    </recommendedName>
</protein>
<reference evidence="13 14" key="1">
    <citation type="submission" date="2010-05" db="EMBL/GenBank/DDBJ databases">
        <title>The Genome Sequence of Thecamonas trahens ATCC 50062.</title>
        <authorList>
            <consortium name="The Broad Institute Genome Sequencing Platform"/>
            <person name="Russ C."/>
            <person name="Cuomo C."/>
            <person name="Shea T."/>
            <person name="Young S.K."/>
            <person name="Zeng Q."/>
            <person name="Koehrsen M."/>
            <person name="Haas B."/>
            <person name="Borodovsky M."/>
            <person name="Guigo R."/>
            <person name="Alvarado L."/>
            <person name="Berlin A."/>
            <person name="Bochicchio J."/>
            <person name="Borenstein D."/>
            <person name="Chapman S."/>
            <person name="Chen Z."/>
            <person name="Freedman E."/>
            <person name="Gellesch M."/>
            <person name="Goldberg J."/>
            <person name="Griggs A."/>
            <person name="Gujja S."/>
            <person name="Heilman E."/>
            <person name="Heiman D."/>
            <person name="Hepburn T."/>
            <person name="Howarth C."/>
            <person name="Jen D."/>
            <person name="Larson L."/>
            <person name="Mehta T."/>
            <person name="Park D."/>
            <person name="Pearson M."/>
            <person name="Roberts A."/>
            <person name="Saif S."/>
            <person name="Shenoy N."/>
            <person name="Sisk P."/>
            <person name="Stolte C."/>
            <person name="Sykes S."/>
            <person name="Thomson T."/>
            <person name="Walk T."/>
            <person name="White J."/>
            <person name="Yandava C."/>
            <person name="Burger G."/>
            <person name="Gray M.W."/>
            <person name="Holland P.W.H."/>
            <person name="King N."/>
            <person name="Lang F.B.F."/>
            <person name="Roger A.J."/>
            <person name="Ruiz-Trillo I."/>
            <person name="Lander E."/>
            <person name="Nusbaum C."/>
        </authorList>
    </citation>
    <scope>NUCLEOTIDE SEQUENCE [LARGE SCALE GENOMIC DNA]</scope>
    <source>
        <strain evidence="13 14">ATCC 50062</strain>
    </source>
</reference>
<dbReference type="Gene3D" id="1.25.40.20">
    <property type="entry name" value="Ankyrin repeat-containing domain"/>
    <property type="match status" value="1"/>
</dbReference>
<comment type="similarity">
    <text evidence="11">Belongs to the DHHC palmitoyltransferase family.</text>
</comment>
<dbReference type="GO" id="GO:0005783">
    <property type="term" value="C:endoplasmic reticulum"/>
    <property type="evidence" value="ECO:0007669"/>
    <property type="project" value="TreeGrafter"/>
</dbReference>
<keyword evidence="5 11" id="KW-0472">Membrane</keyword>
<sequence>MEVLELWKHLEEAREVAAAPLLGGRGADDNAYFTLYTCDSTGCYGNEMDDDDDGSVSTLLHAAARDGEMDVLFFLVRVAGWSPSTRDAFGGTPLHEAMFYGRTMAATWLIGEGAKVDAVDRAGNTPLHLAVLARQSKCLRRVLSDCESIPRAALVTVASDEGRSVLDLARDMQLWSVAAVIAGYLADRETAEVLAKEHTAPDALPLTMVTPTEVASLPARAARAASALAERCAFSAGVLLLGFYLAVLHLPFVAALFGVVLTVGAGVIIASHLGQMPTAATRYVFVVLNNIGFASSVAALLSYHNDDESGAISTAPGFVATALVWAAYATACFADPGVLPPADAGTSDEAAMARYVQVLETAPDSVMGFCNTCRIPRPIRSKHCADCGVCVDVFDHHCVWLGNCVGAGNHRAFLLAMVLYEVAAMIVLPIELRILTSGWCTSWLELLPHMLESHPLLFGLFTCQCYGVIFVIYLVIPQIVFVTRNVTFNETVSGRRYNYLRDPESRTPLKPFAFGNLVNSYMFAVAADRKSRSPLAPAWLIALQSRFPALFAQR</sequence>
<dbReference type="OrthoDB" id="331948at2759"/>
<dbReference type="GO" id="GO:0005794">
    <property type="term" value="C:Golgi apparatus"/>
    <property type="evidence" value="ECO:0007669"/>
    <property type="project" value="TreeGrafter"/>
</dbReference>
<dbReference type="SMART" id="SM00248">
    <property type="entry name" value="ANK"/>
    <property type="match status" value="3"/>
</dbReference>
<dbReference type="eggNOG" id="KOG0509">
    <property type="taxonomic scope" value="Eukaryota"/>
</dbReference>
<evidence type="ECO:0000256" key="5">
    <source>
        <dbReference type="ARBA" id="ARBA00023136"/>
    </source>
</evidence>
<dbReference type="InterPro" id="IPR001594">
    <property type="entry name" value="Palmitoyltrfase_DHHC"/>
</dbReference>
<evidence type="ECO:0000256" key="8">
    <source>
        <dbReference type="ARBA" id="ARBA00023315"/>
    </source>
</evidence>
<evidence type="ECO:0000313" key="13">
    <source>
        <dbReference type="EMBL" id="KNC54073.1"/>
    </source>
</evidence>
<evidence type="ECO:0000259" key="12">
    <source>
        <dbReference type="Pfam" id="PF01529"/>
    </source>
</evidence>
<evidence type="ECO:0000256" key="1">
    <source>
        <dbReference type="ARBA" id="ARBA00004127"/>
    </source>
</evidence>
<evidence type="ECO:0000256" key="2">
    <source>
        <dbReference type="ARBA" id="ARBA00022679"/>
    </source>
</evidence>
<dbReference type="GO" id="GO:0006612">
    <property type="term" value="P:protein targeting to membrane"/>
    <property type="evidence" value="ECO:0007669"/>
    <property type="project" value="TreeGrafter"/>
</dbReference>
<feature type="domain" description="Palmitoyltransferase DHHC" evidence="12">
    <location>
        <begin position="369"/>
        <end position="492"/>
    </location>
</feature>
<dbReference type="EMBL" id="GL349485">
    <property type="protein sequence ID" value="KNC54073.1"/>
    <property type="molecule type" value="Genomic_DNA"/>
</dbReference>
<evidence type="ECO:0000256" key="11">
    <source>
        <dbReference type="RuleBase" id="RU079119"/>
    </source>
</evidence>
<evidence type="ECO:0000256" key="10">
    <source>
        <dbReference type="PROSITE-ProRule" id="PRU00023"/>
    </source>
</evidence>
<keyword evidence="2 11" id="KW-0808">Transferase</keyword>
<keyword evidence="3 11" id="KW-0812">Transmembrane</keyword>
<keyword evidence="10" id="KW-0040">ANK repeat</keyword>
<proteinExistence type="inferred from homology"/>
<keyword evidence="8 11" id="KW-0012">Acyltransferase</keyword>
<dbReference type="AlphaFoldDB" id="A0A0L0DRM6"/>
<dbReference type="PROSITE" id="PS50216">
    <property type="entry name" value="DHHC"/>
    <property type="match status" value="1"/>
</dbReference>
<dbReference type="PANTHER" id="PTHR22883:SF43">
    <property type="entry name" value="PALMITOYLTRANSFERASE APP"/>
    <property type="match status" value="1"/>
</dbReference>
<name>A0A0L0DRM6_THETB</name>
<evidence type="ECO:0000256" key="7">
    <source>
        <dbReference type="ARBA" id="ARBA00023288"/>
    </source>
</evidence>
<dbReference type="Proteomes" id="UP000054408">
    <property type="component" value="Unassembled WGS sequence"/>
</dbReference>
<dbReference type="GO" id="GO:0019706">
    <property type="term" value="F:protein-cysteine S-palmitoyltransferase activity"/>
    <property type="evidence" value="ECO:0007669"/>
    <property type="project" value="UniProtKB-EC"/>
</dbReference>
<dbReference type="PANTHER" id="PTHR22883">
    <property type="entry name" value="ZINC FINGER DHHC DOMAIN CONTAINING PROTEIN"/>
    <property type="match status" value="1"/>
</dbReference>
<dbReference type="PROSITE" id="PS50297">
    <property type="entry name" value="ANK_REP_REGION"/>
    <property type="match status" value="1"/>
</dbReference>
<dbReference type="InterPro" id="IPR039859">
    <property type="entry name" value="PFA4/ZDH16/20/ERF2-like"/>
</dbReference>
<organism evidence="13 14">
    <name type="scientific">Thecamonas trahens ATCC 50062</name>
    <dbReference type="NCBI Taxonomy" id="461836"/>
    <lineage>
        <taxon>Eukaryota</taxon>
        <taxon>Apusozoa</taxon>
        <taxon>Apusomonadida</taxon>
        <taxon>Apusomonadidae</taxon>
        <taxon>Thecamonas</taxon>
    </lineage>
</organism>
<dbReference type="PROSITE" id="PS50088">
    <property type="entry name" value="ANK_REPEAT"/>
    <property type="match status" value="1"/>
</dbReference>
<accession>A0A0L0DRM6</accession>
<comment type="catalytic activity">
    <reaction evidence="9 11">
        <text>L-cysteinyl-[protein] + hexadecanoyl-CoA = S-hexadecanoyl-L-cysteinyl-[protein] + CoA</text>
        <dbReference type="Rhea" id="RHEA:36683"/>
        <dbReference type="Rhea" id="RHEA-COMP:10131"/>
        <dbReference type="Rhea" id="RHEA-COMP:11032"/>
        <dbReference type="ChEBI" id="CHEBI:29950"/>
        <dbReference type="ChEBI" id="CHEBI:57287"/>
        <dbReference type="ChEBI" id="CHEBI:57379"/>
        <dbReference type="ChEBI" id="CHEBI:74151"/>
        <dbReference type="EC" id="2.3.1.225"/>
    </reaction>
</comment>
<dbReference type="RefSeq" id="XP_013754082.1">
    <property type="nucleotide sequence ID" value="XM_013898628.1"/>
</dbReference>
<dbReference type="SUPFAM" id="SSF48403">
    <property type="entry name" value="Ankyrin repeat"/>
    <property type="match status" value="1"/>
</dbReference>
<dbReference type="InterPro" id="IPR036770">
    <property type="entry name" value="Ankyrin_rpt-contain_sf"/>
</dbReference>
<evidence type="ECO:0000256" key="6">
    <source>
        <dbReference type="ARBA" id="ARBA00023139"/>
    </source>
</evidence>
<feature type="transmembrane region" description="Helical" evidence="11">
    <location>
        <begin position="283"/>
        <end position="303"/>
    </location>
</feature>
<evidence type="ECO:0000256" key="4">
    <source>
        <dbReference type="ARBA" id="ARBA00022989"/>
    </source>
</evidence>
<feature type="transmembrane region" description="Helical" evidence="11">
    <location>
        <begin position="315"/>
        <end position="334"/>
    </location>
</feature>
<keyword evidence="6" id="KW-0564">Palmitate</keyword>
<dbReference type="Pfam" id="PF12796">
    <property type="entry name" value="Ank_2"/>
    <property type="match status" value="1"/>
</dbReference>
<keyword evidence="4 11" id="KW-1133">Transmembrane helix</keyword>
<evidence type="ECO:0000313" key="14">
    <source>
        <dbReference type="Proteomes" id="UP000054408"/>
    </source>
</evidence>